<dbReference type="PROSITE" id="PS00665">
    <property type="entry name" value="DHDPS_1"/>
    <property type="match status" value="1"/>
</dbReference>
<evidence type="ECO:0000256" key="13">
    <source>
        <dbReference type="PIRNR" id="PIRNR001365"/>
    </source>
</evidence>
<evidence type="ECO:0000256" key="1">
    <source>
        <dbReference type="ARBA" id="ARBA00003294"/>
    </source>
</evidence>
<accession>A0A343JF89</accession>
<keyword evidence="7 12" id="KW-0220">Diaminopimelate biosynthesis</keyword>
<comment type="similarity">
    <text evidence="3 12 13">Belongs to the DapA family.</text>
</comment>
<dbReference type="Proteomes" id="UP000264883">
    <property type="component" value="Chromosome"/>
</dbReference>
<comment type="catalytic activity">
    <reaction evidence="11 12">
        <text>L-aspartate 4-semialdehyde + pyruvate = (2S,4S)-4-hydroxy-2,3,4,5-tetrahydrodipicolinate + H2O + H(+)</text>
        <dbReference type="Rhea" id="RHEA:34171"/>
        <dbReference type="ChEBI" id="CHEBI:15361"/>
        <dbReference type="ChEBI" id="CHEBI:15377"/>
        <dbReference type="ChEBI" id="CHEBI:15378"/>
        <dbReference type="ChEBI" id="CHEBI:67139"/>
        <dbReference type="ChEBI" id="CHEBI:537519"/>
        <dbReference type="EC" id="4.3.3.7"/>
    </reaction>
</comment>
<dbReference type="OrthoDB" id="9782828at2"/>
<evidence type="ECO:0000256" key="11">
    <source>
        <dbReference type="ARBA" id="ARBA00047836"/>
    </source>
</evidence>
<reference evidence="16 17" key="1">
    <citation type="submission" date="2016-08" db="EMBL/GenBank/DDBJ databases">
        <title>Complete Genome Sequence Of The Indigo Reducing Clostridium isatidis DSM15098.</title>
        <authorList>
            <person name="Little G.T."/>
            <person name="Minton N.P."/>
        </authorList>
    </citation>
    <scope>NUCLEOTIDE SEQUENCE [LARGE SCALE GENOMIC DNA]</scope>
    <source>
        <strain evidence="16 17">DSM 15098</strain>
    </source>
</reference>
<keyword evidence="17" id="KW-1185">Reference proteome</keyword>
<protein>
    <recommendedName>
        <fullName evidence="4 12">4-hydroxy-tetrahydrodipicolinate synthase</fullName>
        <shortName evidence="12">HTPA synthase</shortName>
        <ecNumber evidence="4 12">4.3.3.7</ecNumber>
    </recommendedName>
</protein>
<dbReference type="AlphaFoldDB" id="A0A343JF89"/>
<proteinExistence type="inferred from homology"/>
<evidence type="ECO:0000256" key="3">
    <source>
        <dbReference type="ARBA" id="ARBA00007592"/>
    </source>
</evidence>
<feature type="binding site" evidence="12 15">
    <location>
        <position position="204"/>
    </location>
    <ligand>
        <name>pyruvate</name>
        <dbReference type="ChEBI" id="CHEBI:15361"/>
    </ligand>
</feature>
<feature type="binding site" evidence="12 15">
    <location>
        <position position="46"/>
    </location>
    <ligand>
        <name>pyruvate</name>
        <dbReference type="ChEBI" id="CHEBI:15361"/>
    </ligand>
</feature>
<evidence type="ECO:0000256" key="10">
    <source>
        <dbReference type="ARBA" id="ARBA00023270"/>
    </source>
</evidence>
<comment type="subcellular location">
    <subcellularLocation>
        <location evidence="12">Cytoplasm</location>
    </subcellularLocation>
</comment>
<comment type="caution">
    <text evidence="12">Was originally thought to be a dihydrodipicolinate synthase (DHDPS), catalyzing the condensation of (S)-aspartate-beta-semialdehyde [(S)-ASA] and pyruvate to dihydrodipicolinate (DHDP). However, it was shown in E.coli that the product of the enzymatic reaction is not dihydrodipicolinate but in fact (4S)-4-hydroxy-2,3,4,5-tetrahydro-(2S)-dipicolinic acid (HTPA), and that the consecutive dehydration reaction leading to DHDP is not spontaneous but catalyzed by DapB.</text>
</comment>
<comment type="subunit">
    <text evidence="12">Homotetramer; dimer of dimers.</text>
</comment>
<dbReference type="GO" id="GO:0005829">
    <property type="term" value="C:cytosol"/>
    <property type="evidence" value="ECO:0007669"/>
    <property type="project" value="TreeGrafter"/>
</dbReference>
<dbReference type="InterPro" id="IPR020625">
    <property type="entry name" value="Schiff_base-form_aldolases_AS"/>
</dbReference>
<dbReference type="InterPro" id="IPR002220">
    <property type="entry name" value="DapA-like"/>
</dbReference>
<keyword evidence="6 12" id="KW-0028">Amino-acid biosynthesis</keyword>
<feature type="site" description="Part of a proton relay during catalysis" evidence="12">
    <location>
        <position position="108"/>
    </location>
</feature>
<dbReference type="GO" id="GO:0019877">
    <property type="term" value="P:diaminopimelate biosynthetic process"/>
    <property type="evidence" value="ECO:0007669"/>
    <property type="project" value="UniProtKB-UniRule"/>
</dbReference>
<gene>
    <name evidence="12" type="primary">dapA</name>
    <name evidence="16" type="ORF">BEN51_12240</name>
</gene>
<dbReference type="UniPathway" id="UPA00034">
    <property type="reaction ID" value="UER00017"/>
</dbReference>
<dbReference type="CDD" id="cd00950">
    <property type="entry name" value="DHDPS"/>
    <property type="match status" value="1"/>
</dbReference>
<feature type="active site" description="Proton donor/acceptor" evidence="12 14">
    <location>
        <position position="134"/>
    </location>
</feature>
<evidence type="ECO:0000256" key="7">
    <source>
        <dbReference type="ARBA" id="ARBA00022915"/>
    </source>
</evidence>
<feature type="site" description="Part of a proton relay during catalysis" evidence="12">
    <location>
        <position position="45"/>
    </location>
</feature>
<dbReference type="InterPro" id="IPR020624">
    <property type="entry name" value="Schiff_base-form_aldolases_CS"/>
</dbReference>
<dbReference type="NCBIfam" id="TIGR00674">
    <property type="entry name" value="dapA"/>
    <property type="match status" value="1"/>
</dbReference>
<dbReference type="HAMAP" id="MF_00418">
    <property type="entry name" value="DapA"/>
    <property type="match status" value="1"/>
</dbReference>
<dbReference type="GO" id="GO:0008840">
    <property type="term" value="F:4-hydroxy-tetrahydrodipicolinate synthase activity"/>
    <property type="evidence" value="ECO:0007669"/>
    <property type="project" value="UniProtKB-UniRule"/>
</dbReference>
<evidence type="ECO:0000256" key="12">
    <source>
        <dbReference type="HAMAP-Rule" id="MF_00418"/>
    </source>
</evidence>
<evidence type="ECO:0000256" key="8">
    <source>
        <dbReference type="ARBA" id="ARBA00023154"/>
    </source>
</evidence>
<feature type="active site" description="Schiff-base intermediate with substrate" evidence="12 14">
    <location>
        <position position="162"/>
    </location>
</feature>
<evidence type="ECO:0000256" key="6">
    <source>
        <dbReference type="ARBA" id="ARBA00022605"/>
    </source>
</evidence>
<evidence type="ECO:0000313" key="16">
    <source>
        <dbReference type="EMBL" id="ASW44197.1"/>
    </source>
</evidence>
<evidence type="ECO:0000256" key="15">
    <source>
        <dbReference type="PIRSR" id="PIRSR001365-2"/>
    </source>
</evidence>
<dbReference type="RefSeq" id="WP_119866321.1">
    <property type="nucleotide sequence ID" value="NZ_CP016786.1"/>
</dbReference>
<comment type="pathway">
    <text evidence="2 12">Amino-acid biosynthesis; L-lysine biosynthesis via DAP pathway; (S)-tetrahydrodipicolinate from L-aspartate: step 3/4.</text>
</comment>
<keyword evidence="9 12" id="KW-0456">Lyase</keyword>
<dbReference type="PANTHER" id="PTHR12128:SF66">
    <property type="entry name" value="4-HYDROXY-2-OXOGLUTARATE ALDOLASE, MITOCHONDRIAL"/>
    <property type="match status" value="1"/>
</dbReference>
<evidence type="ECO:0000313" key="17">
    <source>
        <dbReference type="Proteomes" id="UP000264883"/>
    </source>
</evidence>
<dbReference type="Gene3D" id="3.20.20.70">
    <property type="entry name" value="Aldolase class I"/>
    <property type="match status" value="1"/>
</dbReference>
<dbReference type="EC" id="4.3.3.7" evidence="4 12"/>
<dbReference type="GO" id="GO:0009089">
    <property type="term" value="P:lysine biosynthetic process via diaminopimelate"/>
    <property type="evidence" value="ECO:0007669"/>
    <property type="project" value="UniProtKB-UniRule"/>
</dbReference>
<dbReference type="EMBL" id="CP016786">
    <property type="protein sequence ID" value="ASW44197.1"/>
    <property type="molecule type" value="Genomic_DNA"/>
</dbReference>
<dbReference type="PROSITE" id="PS00666">
    <property type="entry name" value="DHDPS_2"/>
    <property type="match status" value="1"/>
</dbReference>
<keyword evidence="10 12" id="KW-0704">Schiff base</keyword>
<dbReference type="SUPFAM" id="SSF51569">
    <property type="entry name" value="Aldolase"/>
    <property type="match status" value="1"/>
</dbReference>
<comment type="function">
    <text evidence="1 12">Catalyzes the condensation of (S)-aspartate-beta-semialdehyde [(S)-ASA] and pyruvate to 4-hydroxy-tetrahydrodipicolinate (HTPA).</text>
</comment>
<evidence type="ECO:0000256" key="5">
    <source>
        <dbReference type="ARBA" id="ARBA00022490"/>
    </source>
</evidence>
<evidence type="ECO:0000256" key="9">
    <source>
        <dbReference type="ARBA" id="ARBA00023239"/>
    </source>
</evidence>
<keyword evidence="8 12" id="KW-0457">Lysine biosynthesis</keyword>
<keyword evidence="5 12" id="KW-0963">Cytoplasm</keyword>
<sequence length="296" mass="32341">MRLFRGSGVAIVTPFKNNKVNFEKLEELINWHIENSTDAIIVCGTTGESATMSKNEKKEVLRFAVEKAAGKIPIIAGTGSNNTADAIEMSKFAESIKADGLLLVTPYYNKTTQKGLIKHFTAIADEVNIPIILYNVPGRTGVNILPETVASLEKHPNIIGIKEASGNISQVAEIARLCSDNFYIYSGNDDQIVAVLSLGGCGVISVAANILPKEIHDLVFSFLEGKVNEARKLQLRMNSLINSLFIEVNPIPIKTAMNLIGMDAGELRLPLVEMEEKNKSILIKNLLDMGFRIEGK</sequence>
<dbReference type="KEGG" id="cia:BEN51_12240"/>
<name>A0A343JF89_9CLOT</name>
<dbReference type="PIRSF" id="PIRSF001365">
    <property type="entry name" value="DHDPS"/>
    <property type="match status" value="1"/>
</dbReference>
<evidence type="ECO:0000256" key="2">
    <source>
        <dbReference type="ARBA" id="ARBA00005120"/>
    </source>
</evidence>
<dbReference type="PRINTS" id="PR00146">
    <property type="entry name" value="DHPICSNTHASE"/>
</dbReference>
<dbReference type="InterPro" id="IPR013785">
    <property type="entry name" value="Aldolase_TIM"/>
</dbReference>
<dbReference type="SMART" id="SM01130">
    <property type="entry name" value="DHDPS"/>
    <property type="match status" value="1"/>
</dbReference>
<organism evidence="16 17">
    <name type="scientific">Clostridium isatidis</name>
    <dbReference type="NCBI Taxonomy" id="182773"/>
    <lineage>
        <taxon>Bacteria</taxon>
        <taxon>Bacillati</taxon>
        <taxon>Bacillota</taxon>
        <taxon>Clostridia</taxon>
        <taxon>Eubacteriales</taxon>
        <taxon>Clostridiaceae</taxon>
        <taxon>Clostridium</taxon>
    </lineage>
</organism>
<dbReference type="InterPro" id="IPR005263">
    <property type="entry name" value="DapA"/>
</dbReference>
<evidence type="ECO:0000256" key="4">
    <source>
        <dbReference type="ARBA" id="ARBA00012086"/>
    </source>
</evidence>
<dbReference type="PANTHER" id="PTHR12128">
    <property type="entry name" value="DIHYDRODIPICOLINATE SYNTHASE"/>
    <property type="match status" value="1"/>
</dbReference>
<evidence type="ECO:0000256" key="14">
    <source>
        <dbReference type="PIRSR" id="PIRSR001365-1"/>
    </source>
</evidence>
<dbReference type="Pfam" id="PF00701">
    <property type="entry name" value="DHDPS"/>
    <property type="match status" value="1"/>
</dbReference>